<keyword evidence="3" id="KW-1185">Reference proteome</keyword>
<dbReference type="EMBL" id="JACAZI010000004">
    <property type="protein sequence ID" value="KAF7362773.1"/>
    <property type="molecule type" value="Genomic_DNA"/>
</dbReference>
<evidence type="ECO:0000313" key="3">
    <source>
        <dbReference type="Proteomes" id="UP000620124"/>
    </source>
</evidence>
<dbReference type="AlphaFoldDB" id="A0A8H7D8H6"/>
<feature type="compositionally biased region" description="Basic and acidic residues" evidence="1">
    <location>
        <begin position="26"/>
        <end position="52"/>
    </location>
</feature>
<gene>
    <name evidence="2" type="ORF">MVEN_00627000</name>
</gene>
<name>A0A8H7D8H6_9AGAR</name>
<feature type="region of interest" description="Disordered" evidence="1">
    <location>
        <begin position="1"/>
        <end position="88"/>
    </location>
</feature>
<comment type="caution">
    <text evidence="2">The sequence shown here is derived from an EMBL/GenBank/DDBJ whole genome shotgun (WGS) entry which is preliminary data.</text>
</comment>
<dbReference type="Proteomes" id="UP000620124">
    <property type="component" value="Unassembled WGS sequence"/>
</dbReference>
<reference evidence="2" key="1">
    <citation type="submission" date="2020-05" db="EMBL/GenBank/DDBJ databases">
        <title>Mycena genomes resolve the evolution of fungal bioluminescence.</title>
        <authorList>
            <person name="Tsai I.J."/>
        </authorList>
    </citation>
    <scope>NUCLEOTIDE SEQUENCE</scope>
    <source>
        <strain evidence="2">CCC161011</strain>
    </source>
</reference>
<feature type="region of interest" description="Disordered" evidence="1">
    <location>
        <begin position="133"/>
        <end position="154"/>
    </location>
</feature>
<organism evidence="2 3">
    <name type="scientific">Mycena venus</name>
    <dbReference type="NCBI Taxonomy" id="2733690"/>
    <lineage>
        <taxon>Eukaryota</taxon>
        <taxon>Fungi</taxon>
        <taxon>Dikarya</taxon>
        <taxon>Basidiomycota</taxon>
        <taxon>Agaricomycotina</taxon>
        <taxon>Agaricomycetes</taxon>
        <taxon>Agaricomycetidae</taxon>
        <taxon>Agaricales</taxon>
        <taxon>Marasmiineae</taxon>
        <taxon>Mycenaceae</taxon>
        <taxon>Mycena</taxon>
    </lineage>
</organism>
<accession>A0A8H7D8H6</accession>
<sequence>MVREQREASQQHLTMDFHPPSGICIRPERKETEQDRCLCELPRPRTHLDPHPTDSGSSGPPRAPDTTVVSSEVHGSHAAGFTSLSGPSLPSLYSLVHTRNAVLLMRPTPWSYRARSIAVTPPVLPHFRVLPFPPSTLPPVRHPHSELGDSGDRR</sequence>
<evidence type="ECO:0000313" key="2">
    <source>
        <dbReference type="EMBL" id="KAF7362773.1"/>
    </source>
</evidence>
<evidence type="ECO:0000256" key="1">
    <source>
        <dbReference type="SAM" id="MobiDB-lite"/>
    </source>
</evidence>
<proteinExistence type="predicted"/>
<feature type="compositionally biased region" description="Basic and acidic residues" evidence="1">
    <location>
        <begin position="143"/>
        <end position="154"/>
    </location>
</feature>
<protein>
    <submittedName>
        <fullName evidence="2">Uncharacterized protein</fullName>
    </submittedName>
</protein>